<keyword evidence="2" id="KW-1185">Reference proteome</keyword>
<dbReference type="EMBL" id="JACHIW010000002">
    <property type="protein sequence ID" value="MBB5159311.1"/>
    <property type="molecule type" value="Genomic_DNA"/>
</dbReference>
<dbReference type="AlphaFoldDB" id="A0A840QGT5"/>
<protein>
    <submittedName>
        <fullName evidence="1">Uncharacterized protein</fullName>
    </submittedName>
</protein>
<proteinExistence type="predicted"/>
<comment type="caution">
    <text evidence="1">The sequence shown here is derived from an EMBL/GenBank/DDBJ whole genome shotgun (WGS) entry which is preliminary data.</text>
</comment>
<reference evidence="1 2" key="1">
    <citation type="submission" date="2020-08" db="EMBL/GenBank/DDBJ databases">
        <title>Sequencing the genomes of 1000 actinobacteria strains.</title>
        <authorList>
            <person name="Klenk H.-P."/>
        </authorList>
    </citation>
    <scope>NUCLEOTIDE SEQUENCE [LARGE SCALE GENOMIC DNA]</scope>
    <source>
        <strain evidence="1 2">DSM 45584</strain>
    </source>
</reference>
<dbReference type="Proteomes" id="UP000584374">
    <property type="component" value="Unassembled WGS sequence"/>
</dbReference>
<dbReference type="RefSeq" id="WP_221468364.1">
    <property type="nucleotide sequence ID" value="NZ_JACHIW010000002.1"/>
</dbReference>
<accession>A0A840QGT5</accession>
<sequence>MRENSLRRLTDCPHLGDLAEAGVVGARYPGDRPHRHRVDLAIDQKPIADMNGEDFRAW</sequence>
<organism evidence="1 2">
    <name type="scientific">Saccharopolyspora phatthalungensis</name>
    <dbReference type="NCBI Taxonomy" id="664693"/>
    <lineage>
        <taxon>Bacteria</taxon>
        <taxon>Bacillati</taxon>
        <taxon>Actinomycetota</taxon>
        <taxon>Actinomycetes</taxon>
        <taxon>Pseudonocardiales</taxon>
        <taxon>Pseudonocardiaceae</taxon>
        <taxon>Saccharopolyspora</taxon>
    </lineage>
</organism>
<evidence type="ECO:0000313" key="1">
    <source>
        <dbReference type="EMBL" id="MBB5159311.1"/>
    </source>
</evidence>
<gene>
    <name evidence="1" type="ORF">BJ970_006910</name>
</gene>
<evidence type="ECO:0000313" key="2">
    <source>
        <dbReference type="Proteomes" id="UP000584374"/>
    </source>
</evidence>
<name>A0A840QGT5_9PSEU</name>